<keyword evidence="8" id="KW-1185">Reference proteome</keyword>
<dbReference type="OrthoDB" id="9793390at2"/>
<name>A0A4Q1CBM7_9BACT</name>
<feature type="transmembrane region" description="Helical" evidence="6">
    <location>
        <begin position="176"/>
        <end position="198"/>
    </location>
</feature>
<evidence type="ECO:0000256" key="6">
    <source>
        <dbReference type="SAM" id="Phobius"/>
    </source>
</evidence>
<keyword evidence="5 6" id="KW-0472">Membrane</keyword>
<feature type="transmembrane region" description="Helical" evidence="6">
    <location>
        <begin position="16"/>
        <end position="44"/>
    </location>
</feature>
<evidence type="ECO:0000256" key="2">
    <source>
        <dbReference type="ARBA" id="ARBA00009773"/>
    </source>
</evidence>
<evidence type="ECO:0000256" key="4">
    <source>
        <dbReference type="ARBA" id="ARBA00022989"/>
    </source>
</evidence>
<evidence type="ECO:0000256" key="1">
    <source>
        <dbReference type="ARBA" id="ARBA00004141"/>
    </source>
</evidence>
<dbReference type="Pfam" id="PF01594">
    <property type="entry name" value="AI-2E_transport"/>
    <property type="match status" value="1"/>
</dbReference>
<sequence length="379" mass="41163">MAEADTSLLSPAQRKLVGFALAFGAVVAIFGLLGLVIVMLGRFLGEFSGVIWPIATAGILALILRPVVTLFQLRLKLRRLSAVILLYALFVLAVCGVLLAFAPAVISQVVDFIAYLPVLWQNTLKWGEQHFPEWLQIARRYLENPAIKGMLDTLTQQAQDLFAQFAPSLKQAGAGIFGFFGLVASLAIIPVYLFFFLLSGTNDPVKQLPEHLTFLKPAQREDVLFLIREFLGIIVAFFRGQILIGLIMGVLLAIGFSFGGLRFGLALGLLVGLLNIVPYLGSILGLSVVIPLALLQQDGGLGLVAVCLGVFVAVQLLEGWLLTPRIMGQQTGLHPVAIIFAVFFWGHAFGGVLGMLLAVPLTAFFVTAWRLARKKYFAD</sequence>
<keyword evidence="3 6" id="KW-0812">Transmembrane</keyword>
<gene>
    <name evidence="7" type="ORF">ESB00_11750</name>
</gene>
<dbReference type="GO" id="GO:0055085">
    <property type="term" value="P:transmembrane transport"/>
    <property type="evidence" value="ECO:0007669"/>
    <property type="project" value="TreeGrafter"/>
</dbReference>
<dbReference type="GO" id="GO:0016020">
    <property type="term" value="C:membrane"/>
    <property type="evidence" value="ECO:0007669"/>
    <property type="project" value="UniProtKB-SubCell"/>
</dbReference>
<evidence type="ECO:0000256" key="5">
    <source>
        <dbReference type="ARBA" id="ARBA00023136"/>
    </source>
</evidence>
<dbReference type="AlphaFoldDB" id="A0A4Q1CBM7"/>
<dbReference type="PANTHER" id="PTHR21716">
    <property type="entry name" value="TRANSMEMBRANE PROTEIN"/>
    <property type="match status" value="1"/>
</dbReference>
<dbReference type="InterPro" id="IPR002549">
    <property type="entry name" value="AI-2E-like"/>
</dbReference>
<comment type="caution">
    <text evidence="7">The sequence shown here is derived from an EMBL/GenBank/DDBJ whole genome shotgun (WGS) entry which is preliminary data.</text>
</comment>
<proteinExistence type="inferred from homology"/>
<organism evidence="7 8">
    <name type="scientific">Oleiharenicola lentus</name>
    <dbReference type="NCBI Taxonomy" id="2508720"/>
    <lineage>
        <taxon>Bacteria</taxon>
        <taxon>Pseudomonadati</taxon>
        <taxon>Verrucomicrobiota</taxon>
        <taxon>Opitutia</taxon>
        <taxon>Opitutales</taxon>
        <taxon>Opitutaceae</taxon>
        <taxon>Oleiharenicola</taxon>
    </lineage>
</organism>
<feature type="transmembrane region" description="Helical" evidence="6">
    <location>
        <begin position="83"/>
        <end position="106"/>
    </location>
</feature>
<feature type="transmembrane region" description="Helical" evidence="6">
    <location>
        <begin position="300"/>
        <end position="317"/>
    </location>
</feature>
<accession>A0A4Q1CBM7</accession>
<protein>
    <submittedName>
        <fullName evidence="7">AI-2E family transporter</fullName>
    </submittedName>
</protein>
<comment type="subcellular location">
    <subcellularLocation>
        <location evidence="1">Membrane</location>
        <topology evidence="1">Multi-pass membrane protein</topology>
    </subcellularLocation>
</comment>
<feature type="transmembrane region" description="Helical" evidence="6">
    <location>
        <begin position="50"/>
        <end position="71"/>
    </location>
</feature>
<evidence type="ECO:0000313" key="8">
    <source>
        <dbReference type="Proteomes" id="UP000290218"/>
    </source>
</evidence>
<evidence type="ECO:0000256" key="3">
    <source>
        <dbReference type="ARBA" id="ARBA00022692"/>
    </source>
</evidence>
<comment type="similarity">
    <text evidence="2">Belongs to the autoinducer-2 exporter (AI-2E) (TC 2.A.86) family.</text>
</comment>
<feature type="transmembrane region" description="Helical" evidence="6">
    <location>
        <begin position="337"/>
        <end position="366"/>
    </location>
</feature>
<keyword evidence="4 6" id="KW-1133">Transmembrane helix</keyword>
<dbReference type="Proteomes" id="UP000290218">
    <property type="component" value="Unassembled WGS sequence"/>
</dbReference>
<reference evidence="7 8" key="1">
    <citation type="submission" date="2019-01" db="EMBL/GenBank/DDBJ databases">
        <title>Lacunisphaera sp. strain TWA-58.</title>
        <authorList>
            <person name="Chen W.-M."/>
        </authorList>
    </citation>
    <scope>NUCLEOTIDE SEQUENCE [LARGE SCALE GENOMIC DNA]</scope>
    <source>
        <strain evidence="7 8">TWA-58</strain>
    </source>
</reference>
<dbReference type="RefSeq" id="WP_129047873.1">
    <property type="nucleotide sequence ID" value="NZ_SDHX01000001.1"/>
</dbReference>
<feature type="transmembrane region" description="Helical" evidence="6">
    <location>
        <begin position="276"/>
        <end position="295"/>
    </location>
</feature>
<feature type="transmembrane region" description="Helical" evidence="6">
    <location>
        <begin position="230"/>
        <end position="256"/>
    </location>
</feature>
<evidence type="ECO:0000313" key="7">
    <source>
        <dbReference type="EMBL" id="RXK56505.1"/>
    </source>
</evidence>
<dbReference type="EMBL" id="SDHX01000001">
    <property type="protein sequence ID" value="RXK56505.1"/>
    <property type="molecule type" value="Genomic_DNA"/>
</dbReference>
<dbReference type="PANTHER" id="PTHR21716:SF64">
    <property type="entry name" value="AI-2 TRANSPORT PROTEIN TQSA"/>
    <property type="match status" value="1"/>
</dbReference>